<dbReference type="AlphaFoldDB" id="A0A409WSF9"/>
<keyword evidence="3" id="KW-0479">Metal-binding</keyword>
<dbReference type="SUPFAM" id="SSF48113">
    <property type="entry name" value="Heme-dependent peroxidases"/>
    <property type="match status" value="1"/>
</dbReference>
<evidence type="ECO:0000256" key="7">
    <source>
        <dbReference type="RuleBase" id="RU363051"/>
    </source>
</evidence>
<dbReference type="GO" id="GO:0020037">
    <property type="term" value="F:heme binding"/>
    <property type="evidence" value="ECO:0007669"/>
    <property type="project" value="UniProtKB-UniRule"/>
</dbReference>
<dbReference type="InterPro" id="IPR002016">
    <property type="entry name" value="Haem_peroxidase"/>
</dbReference>
<dbReference type="SUPFAM" id="SSF53474">
    <property type="entry name" value="alpha/beta-Hydrolases"/>
    <property type="match status" value="1"/>
</dbReference>
<dbReference type="InParanoid" id="A0A409WSF9"/>
<dbReference type="EMBL" id="NHTK01005278">
    <property type="protein sequence ID" value="PPQ81453.1"/>
    <property type="molecule type" value="Genomic_DNA"/>
</dbReference>
<evidence type="ECO:0000259" key="8">
    <source>
        <dbReference type="PROSITE" id="PS50873"/>
    </source>
</evidence>
<gene>
    <name evidence="9" type="ORF">CVT24_001448</name>
</gene>
<evidence type="ECO:0000256" key="6">
    <source>
        <dbReference type="RuleBase" id="RU004241"/>
    </source>
</evidence>
<dbReference type="GO" id="GO:0004601">
    <property type="term" value="F:peroxidase activity"/>
    <property type="evidence" value="ECO:0007669"/>
    <property type="project" value="UniProtKB-KW"/>
</dbReference>
<dbReference type="Pfam" id="PF00141">
    <property type="entry name" value="peroxidase"/>
    <property type="match status" value="1"/>
</dbReference>
<dbReference type="OrthoDB" id="5985073at2759"/>
<evidence type="ECO:0000256" key="1">
    <source>
        <dbReference type="ARBA" id="ARBA00022559"/>
    </source>
</evidence>
<accession>A0A409WSF9</accession>
<dbReference type="Proteomes" id="UP000284842">
    <property type="component" value="Unassembled WGS sequence"/>
</dbReference>
<dbReference type="Gene3D" id="1.10.520.10">
    <property type="match status" value="1"/>
</dbReference>
<evidence type="ECO:0000313" key="10">
    <source>
        <dbReference type="Proteomes" id="UP000284842"/>
    </source>
</evidence>
<name>A0A409WSF9_9AGAR</name>
<dbReference type="GO" id="GO:0046872">
    <property type="term" value="F:metal ion binding"/>
    <property type="evidence" value="ECO:0007669"/>
    <property type="project" value="UniProtKB-UniRule"/>
</dbReference>
<dbReference type="PROSITE" id="PS00436">
    <property type="entry name" value="PEROXIDASE_2"/>
    <property type="match status" value="1"/>
</dbReference>
<proteinExistence type="inferred from homology"/>
<dbReference type="Pfam" id="PF00561">
    <property type="entry name" value="Abhydrolase_1"/>
    <property type="match status" value="1"/>
</dbReference>
<dbReference type="InterPro" id="IPR010255">
    <property type="entry name" value="Haem_peroxidase_sf"/>
</dbReference>
<evidence type="ECO:0000256" key="4">
    <source>
        <dbReference type="ARBA" id="ARBA00023002"/>
    </source>
</evidence>
<protein>
    <recommendedName>
        <fullName evidence="7">Peroxidase</fullName>
        <ecNumber evidence="7">1.11.1.-</ecNumber>
    </recommendedName>
</protein>
<dbReference type="InterPro" id="IPR029058">
    <property type="entry name" value="AB_hydrolase_fold"/>
</dbReference>
<organism evidence="9 10">
    <name type="scientific">Panaeolus cyanescens</name>
    <dbReference type="NCBI Taxonomy" id="181874"/>
    <lineage>
        <taxon>Eukaryota</taxon>
        <taxon>Fungi</taxon>
        <taxon>Dikarya</taxon>
        <taxon>Basidiomycota</taxon>
        <taxon>Agaricomycotina</taxon>
        <taxon>Agaricomycetes</taxon>
        <taxon>Agaricomycetidae</taxon>
        <taxon>Agaricales</taxon>
        <taxon>Agaricineae</taxon>
        <taxon>Galeropsidaceae</taxon>
        <taxon>Panaeolus</taxon>
    </lineage>
</organism>
<dbReference type="PANTHER" id="PTHR31356">
    <property type="entry name" value="THYLAKOID LUMENAL 29 KDA PROTEIN, CHLOROPLASTIC-RELATED"/>
    <property type="match status" value="1"/>
</dbReference>
<evidence type="ECO:0000256" key="5">
    <source>
        <dbReference type="ARBA" id="ARBA00023004"/>
    </source>
</evidence>
<evidence type="ECO:0000313" key="9">
    <source>
        <dbReference type="EMBL" id="PPQ81453.1"/>
    </source>
</evidence>
<dbReference type="Gene3D" id="3.40.50.1820">
    <property type="entry name" value="alpha/beta hydrolase"/>
    <property type="match status" value="1"/>
</dbReference>
<dbReference type="PANTHER" id="PTHR31356:SF53">
    <property type="entry name" value="HEME PEROXIDASE"/>
    <property type="match status" value="1"/>
</dbReference>
<dbReference type="GO" id="GO:0034599">
    <property type="term" value="P:cellular response to oxidative stress"/>
    <property type="evidence" value="ECO:0007669"/>
    <property type="project" value="InterPro"/>
</dbReference>
<comment type="similarity">
    <text evidence="6">Belongs to the peroxidase family.</text>
</comment>
<evidence type="ECO:0000256" key="2">
    <source>
        <dbReference type="ARBA" id="ARBA00022617"/>
    </source>
</evidence>
<feature type="domain" description="Plant heme peroxidase family profile" evidence="8">
    <location>
        <begin position="84"/>
        <end position="196"/>
    </location>
</feature>
<sequence>MYEGPRNNGRELQILGCSPNSDLPNQTTVSATWLRAAFHDASTFNITDGTGGLDASIYYELDRGENAGIDDVLHHFAGMPSKYVSKADMLAIAAVFAVADCGGPIIPLSGGRIDAKGPGRTGVPEPDGDIPTHIDQFLTQGFSPPEMIEMVACGHTLGGVSSKNFPTIVTPPVDGILAAGNFSLSESFDSTPTFDNKVVTEYLSRTTRNMLVVGPNTTTWSDRRIFGVDNDATMKTLADPEVFRARCAILFERMLHNVPSGTPLTPRIDVLPEKPQHAGLRIINGTLTFATTLRLARSWTEPFTDPSRVSLLWCDRYGPNADCRSGTANKLQGAKKWSHNFLRSPLMAGLAKNFRYYHFQAPIDVTLSVSRFWWEVDNGNSTSVYNNGGEWYPLLQDQIIFPSVLNVITGFNITNTTTTFTNFVVAGVRDGVTPDRVYVTILDHTYTDPRLADDIVNITIDLVQNSTLSSVSGYTLYSGSFSSQGVGPTIDFHIDAGGKTTTLDYQALRAPFMETIADPYAEVPIGTPTSAPYTGKVHYLAFSNALFLLAPAFLAEPHPKIKTYDYLRDRGRIPIVLYDQIGNGRSSHYRDCPEKFWTPSLFSDELKNLLRRLGIYDNYDLFGHSWGGFLAAYFSCSRENTGLHRLILSNSPASMKLMEDGLNILLDSFGAEFAATIRKHEEEGTTSSTEYLEGLTQFATTYICSLWDWPEELQKSFGANEEDSTVVIHMMGRRLFTIDGTLRGETLTPYLRNITVPTLVLNSDKDEMHDVAVRPLAEHIKQAKWVKLTNSTHVPMYEEPDR</sequence>
<evidence type="ECO:0000256" key="3">
    <source>
        <dbReference type="ARBA" id="ARBA00022723"/>
    </source>
</evidence>
<reference evidence="9 10" key="1">
    <citation type="journal article" date="2018" name="Evol. Lett.">
        <title>Horizontal gene cluster transfer increased hallucinogenic mushroom diversity.</title>
        <authorList>
            <person name="Reynolds H.T."/>
            <person name="Vijayakumar V."/>
            <person name="Gluck-Thaler E."/>
            <person name="Korotkin H.B."/>
            <person name="Matheny P.B."/>
            <person name="Slot J.C."/>
        </authorList>
    </citation>
    <scope>NUCLEOTIDE SEQUENCE [LARGE SCALE GENOMIC DNA]</scope>
    <source>
        <strain evidence="9 10">2629</strain>
    </source>
</reference>
<dbReference type="GO" id="GO:0000302">
    <property type="term" value="P:response to reactive oxygen species"/>
    <property type="evidence" value="ECO:0007669"/>
    <property type="project" value="TreeGrafter"/>
</dbReference>
<dbReference type="EC" id="1.11.1.-" evidence="7"/>
<dbReference type="GO" id="GO:0042744">
    <property type="term" value="P:hydrogen peroxide catabolic process"/>
    <property type="evidence" value="ECO:0007669"/>
    <property type="project" value="TreeGrafter"/>
</dbReference>
<dbReference type="PRINTS" id="PR00458">
    <property type="entry name" value="PEROXIDASE"/>
</dbReference>
<dbReference type="PROSITE" id="PS50873">
    <property type="entry name" value="PEROXIDASE_4"/>
    <property type="match status" value="1"/>
</dbReference>
<dbReference type="InterPro" id="IPR000073">
    <property type="entry name" value="AB_hydrolase_1"/>
</dbReference>
<keyword evidence="1 7" id="KW-0575">Peroxidase</keyword>
<keyword evidence="2" id="KW-0349">Heme</keyword>
<keyword evidence="10" id="KW-1185">Reference proteome</keyword>
<dbReference type="InterPro" id="IPR044831">
    <property type="entry name" value="Ccp1-like"/>
</dbReference>
<keyword evidence="5" id="KW-0408">Iron</keyword>
<keyword evidence="4 7" id="KW-0560">Oxidoreductase</keyword>
<dbReference type="InterPro" id="IPR019794">
    <property type="entry name" value="Peroxidases_AS"/>
</dbReference>
<dbReference type="STRING" id="181874.A0A409WSF9"/>
<comment type="caution">
    <text evidence="9">The sequence shown here is derived from an EMBL/GenBank/DDBJ whole genome shotgun (WGS) entry which is preliminary data.</text>
</comment>